<dbReference type="EMBL" id="GBXM01017325">
    <property type="protein sequence ID" value="JAH91252.1"/>
    <property type="molecule type" value="Transcribed_RNA"/>
</dbReference>
<accession>A0A0E9WLP6</accession>
<organism evidence="1">
    <name type="scientific">Anguilla anguilla</name>
    <name type="common">European freshwater eel</name>
    <name type="synonym">Muraena anguilla</name>
    <dbReference type="NCBI Taxonomy" id="7936"/>
    <lineage>
        <taxon>Eukaryota</taxon>
        <taxon>Metazoa</taxon>
        <taxon>Chordata</taxon>
        <taxon>Craniata</taxon>
        <taxon>Vertebrata</taxon>
        <taxon>Euteleostomi</taxon>
        <taxon>Actinopterygii</taxon>
        <taxon>Neopterygii</taxon>
        <taxon>Teleostei</taxon>
        <taxon>Anguilliformes</taxon>
        <taxon>Anguillidae</taxon>
        <taxon>Anguilla</taxon>
    </lineage>
</organism>
<protein>
    <submittedName>
        <fullName evidence="1">Uncharacterized protein</fullName>
    </submittedName>
</protein>
<name>A0A0E9WLP6_ANGAN</name>
<proteinExistence type="predicted"/>
<dbReference type="AlphaFoldDB" id="A0A0E9WLP6"/>
<reference evidence="1" key="1">
    <citation type="submission" date="2014-11" db="EMBL/GenBank/DDBJ databases">
        <authorList>
            <person name="Amaro Gonzalez C."/>
        </authorList>
    </citation>
    <scope>NUCLEOTIDE SEQUENCE</scope>
</reference>
<sequence length="55" mass="6448">MLIEEQILRILDASTCIKSMVNTSVYIQLLNSERTSTALVFLYKAGERTHWHYCR</sequence>
<evidence type="ECO:0000313" key="1">
    <source>
        <dbReference type="EMBL" id="JAH91252.1"/>
    </source>
</evidence>
<reference evidence="1" key="2">
    <citation type="journal article" date="2015" name="Fish Shellfish Immunol.">
        <title>Early steps in the European eel (Anguilla anguilla)-Vibrio vulnificus interaction in the gills: Role of the RtxA13 toxin.</title>
        <authorList>
            <person name="Callol A."/>
            <person name="Pajuelo D."/>
            <person name="Ebbesson L."/>
            <person name="Teles M."/>
            <person name="MacKenzie S."/>
            <person name="Amaro C."/>
        </authorList>
    </citation>
    <scope>NUCLEOTIDE SEQUENCE</scope>
</reference>